<dbReference type="PANTHER" id="PTHR41521">
    <property type="match status" value="1"/>
</dbReference>
<evidence type="ECO:0000313" key="2">
    <source>
        <dbReference type="EMBL" id="MBC3911266.1"/>
    </source>
</evidence>
<sequence>MPAYITVNFTPVDKEKMQQYGAAVPATLATYSGEYLVKGPAEQLLGNTGFQMQVILVFPTKELATGWYHSPEYQRLVPVRDAGMRSQFQLIGS</sequence>
<dbReference type="InterPro" id="IPR010753">
    <property type="entry name" value="DUF1330"/>
</dbReference>
<dbReference type="RefSeq" id="WP_186956974.1">
    <property type="nucleotide sequence ID" value="NZ_JACOFX010000027.1"/>
</dbReference>
<dbReference type="Gene3D" id="3.30.70.100">
    <property type="match status" value="1"/>
</dbReference>
<dbReference type="Proteomes" id="UP000646911">
    <property type="component" value="Unassembled WGS sequence"/>
</dbReference>
<name>A0ABR6ZIR9_9BURK</name>
<evidence type="ECO:0000259" key="1">
    <source>
        <dbReference type="Pfam" id="PF07045"/>
    </source>
</evidence>
<dbReference type="Pfam" id="PF07045">
    <property type="entry name" value="DUF1330"/>
    <property type="match status" value="1"/>
</dbReference>
<protein>
    <submittedName>
        <fullName evidence="2">DUF1330 domain-containing protein</fullName>
    </submittedName>
</protein>
<comment type="caution">
    <text evidence="2">The sequence shown here is derived from an EMBL/GenBank/DDBJ whole genome shotgun (WGS) entry which is preliminary data.</text>
</comment>
<organism evidence="2 3">
    <name type="scientific">Undibacterium umbellatum</name>
    <dbReference type="NCBI Taxonomy" id="2762300"/>
    <lineage>
        <taxon>Bacteria</taxon>
        <taxon>Pseudomonadati</taxon>
        <taxon>Pseudomonadota</taxon>
        <taxon>Betaproteobacteria</taxon>
        <taxon>Burkholderiales</taxon>
        <taxon>Oxalobacteraceae</taxon>
        <taxon>Undibacterium</taxon>
    </lineage>
</organism>
<dbReference type="EMBL" id="JACOFX010000027">
    <property type="protein sequence ID" value="MBC3911266.1"/>
    <property type="molecule type" value="Genomic_DNA"/>
</dbReference>
<keyword evidence="3" id="KW-1185">Reference proteome</keyword>
<feature type="domain" description="DUF1330" evidence="1">
    <location>
        <begin position="2"/>
        <end position="91"/>
    </location>
</feature>
<gene>
    <name evidence="2" type="ORF">H8L47_27270</name>
</gene>
<proteinExistence type="predicted"/>
<dbReference type="PANTHER" id="PTHR41521:SF4">
    <property type="entry name" value="BLR0684 PROTEIN"/>
    <property type="match status" value="1"/>
</dbReference>
<accession>A0ABR6ZIR9</accession>
<dbReference type="InterPro" id="IPR011008">
    <property type="entry name" value="Dimeric_a/b-barrel"/>
</dbReference>
<reference evidence="2 3" key="1">
    <citation type="submission" date="2020-08" db="EMBL/GenBank/DDBJ databases">
        <title>Novel species isolated from subtropical streams in China.</title>
        <authorList>
            <person name="Lu H."/>
        </authorList>
    </citation>
    <scope>NUCLEOTIDE SEQUENCE [LARGE SCALE GENOMIC DNA]</scope>
    <source>
        <strain evidence="2 3">NL8W</strain>
    </source>
</reference>
<dbReference type="SUPFAM" id="SSF54909">
    <property type="entry name" value="Dimeric alpha+beta barrel"/>
    <property type="match status" value="1"/>
</dbReference>
<evidence type="ECO:0000313" key="3">
    <source>
        <dbReference type="Proteomes" id="UP000646911"/>
    </source>
</evidence>